<feature type="compositionally biased region" description="Polar residues" evidence="5">
    <location>
        <begin position="599"/>
        <end position="610"/>
    </location>
</feature>
<dbReference type="AlphaFoldDB" id="A0A564Z8E8"/>
<accession>A0A564Z8E8</accession>
<dbReference type="InterPro" id="IPR001359">
    <property type="entry name" value="Synapsin"/>
</dbReference>
<gene>
    <name evidence="8" type="ORF">WMSIL1_LOCUS13692</name>
</gene>
<evidence type="ECO:0000256" key="2">
    <source>
        <dbReference type="ARBA" id="ARBA00022553"/>
    </source>
</evidence>
<comment type="similarity">
    <text evidence="1">Belongs to the synapsin family.</text>
</comment>
<feature type="compositionally biased region" description="Polar residues" evidence="5">
    <location>
        <begin position="625"/>
        <end position="642"/>
    </location>
</feature>
<dbReference type="Gene3D" id="3.30.470.20">
    <property type="entry name" value="ATP-grasp fold, B domain"/>
    <property type="match status" value="1"/>
</dbReference>
<evidence type="ECO:0000256" key="4">
    <source>
        <dbReference type="ARBA" id="ARBA00034103"/>
    </source>
</evidence>
<dbReference type="InterPro" id="IPR013815">
    <property type="entry name" value="ATP_grasp_subdomain_1"/>
</dbReference>
<feature type="compositionally biased region" description="Polar residues" evidence="5">
    <location>
        <begin position="562"/>
        <end position="574"/>
    </location>
</feature>
<feature type="compositionally biased region" description="Basic and acidic residues" evidence="5">
    <location>
        <begin position="611"/>
        <end position="621"/>
    </location>
</feature>
<feature type="compositionally biased region" description="Low complexity" evidence="5">
    <location>
        <begin position="745"/>
        <end position="758"/>
    </location>
</feature>
<dbReference type="PANTHER" id="PTHR10841">
    <property type="entry name" value="SYNAPSIN"/>
    <property type="match status" value="1"/>
</dbReference>
<organism evidence="8 9">
    <name type="scientific">Hymenolepis diminuta</name>
    <name type="common">Rat tapeworm</name>
    <dbReference type="NCBI Taxonomy" id="6216"/>
    <lineage>
        <taxon>Eukaryota</taxon>
        <taxon>Metazoa</taxon>
        <taxon>Spiralia</taxon>
        <taxon>Lophotrochozoa</taxon>
        <taxon>Platyhelminthes</taxon>
        <taxon>Cestoda</taxon>
        <taxon>Eucestoda</taxon>
        <taxon>Cyclophyllidea</taxon>
        <taxon>Hymenolepididae</taxon>
        <taxon>Hymenolepis</taxon>
    </lineage>
</organism>
<protein>
    <recommendedName>
        <fullName evidence="10">Synapsin</fullName>
    </recommendedName>
</protein>
<feature type="domain" description="Synapsin pre-ATP-grasp" evidence="6">
    <location>
        <begin position="139"/>
        <end position="238"/>
    </location>
</feature>
<dbReference type="GO" id="GO:0030672">
    <property type="term" value="C:synaptic vesicle membrane"/>
    <property type="evidence" value="ECO:0007669"/>
    <property type="project" value="TreeGrafter"/>
</dbReference>
<evidence type="ECO:0008006" key="10">
    <source>
        <dbReference type="Google" id="ProtNLM"/>
    </source>
</evidence>
<dbReference type="EMBL" id="CABIJS010000697">
    <property type="protein sequence ID" value="VUZ55787.1"/>
    <property type="molecule type" value="Genomic_DNA"/>
</dbReference>
<evidence type="ECO:0000259" key="7">
    <source>
        <dbReference type="Pfam" id="PF02750"/>
    </source>
</evidence>
<comment type="subcellular location">
    <subcellularLocation>
        <location evidence="4">Synapse</location>
    </subcellularLocation>
</comment>
<name>A0A564Z8E8_HYMDI</name>
<evidence type="ECO:0000313" key="8">
    <source>
        <dbReference type="EMBL" id="VUZ55787.1"/>
    </source>
</evidence>
<dbReference type="Pfam" id="PF02750">
    <property type="entry name" value="Synapsin_C"/>
    <property type="match status" value="1"/>
</dbReference>
<dbReference type="Proteomes" id="UP000321570">
    <property type="component" value="Unassembled WGS sequence"/>
</dbReference>
<keyword evidence="9" id="KW-1185">Reference proteome</keyword>
<feature type="compositionally biased region" description="Low complexity" evidence="5">
    <location>
        <begin position="658"/>
        <end position="673"/>
    </location>
</feature>
<evidence type="ECO:0000256" key="1">
    <source>
        <dbReference type="ARBA" id="ARBA00008243"/>
    </source>
</evidence>
<dbReference type="Pfam" id="PF02078">
    <property type="entry name" value="Synapsin"/>
    <property type="match status" value="1"/>
</dbReference>
<keyword evidence="3" id="KW-0770">Synapse</keyword>
<evidence type="ECO:0000256" key="3">
    <source>
        <dbReference type="ARBA" id="ARBA00023018"/>
    </source>
</evidence>
<feature type="region of interest" description="Disordered" evidence="5">
    <location>
        <begin position="453"/>
        <end position="839"/>
    </location>
</feature>
<dbReference type="Gene3D" id="3.30.1490.20">
    <property type="entry name" value="ATP-grasp fold, A domain"/>
    <property type="match status" value="1"/>
</dbReference>
<feature type="compositionally biased region" description="Low complexity" evidence="5">
    <location>
        <begin position="793"/>
        <end position="810"/>
    </location>
</feature>
<feature type="region of interest" description="Disordered" evidence="5">
    <location>
        <begin position="66"/>
        <end position="96"/>
    </location>
</feature>
<evidence type="ECO:0000256" key="5">
    <source>
        <dbReference type="SAM" id="MobiDB-lite"/>
    </source>
</evidence>
<dbReference type="SUPFAM" id="SSF56059">
    <property type="entry name" value="Glutathione synthetase ATP-binding domain-like"/>
    <property type="match status" value="1"/>
</dbReference>
<sequence>MLNYLKRRFSSTELINEIQSGMRFGGQQEQQTAQSQLAQRPPQDYKYLPEEARKQTVEEMCMQGAAEGQGRGPRIPFPSAPSSPTKQASASGSGYGGAGSGGFMNTVTGQLTKAKHLFSTETLNSIISDVKVPGVVGGSKCKILLVIDHPLTDWAKYLHKRKIDNEWDIRVEQAQLNDISITAYPDQGCAVTVQDGRSARSQARTFKPDFVLIRQGLGAATQHYENLITGLMFGAVPCMNSVEAVYNMRNKAWLFSNLLKIQKRVGANEFPLIMRSYQAKSQALQPDFQMPVTVRLGGDSARECEVRVEDAALFQSLMSLANNTQRYATTEPCIQSICEVFIQKIGPFTKAFIRKPISNPSLGSSGSTVLEKIPVTPKFNQWITEISQLFGGLDMCAVKALQDANGDYYIQDVYGSDFLLLGDGQEEDRARIAELLIQKLEYVHKMSTGTSRKISQSQMLQSSMRPLQASTVSPPVQSVTGSQSIFSPSTPSQDQTMKSTIGQTRLQTTQQSSYSMQDQQVRQPQTQQSSFGMQNQPSRSQPPRQPSLSDQQRPQKPPASGVTGSSASQNSGRQSMPGGLVDFGQSRSSLQTQQQTQSMFDSPSQTSRNEFSSRDSFDRSKTVPAKTTSMDFSSVPSQSSRMNFGRDNGDTFGIGPMGSSTTGMTRSTTEGKTSGPDRELSLDTTGRKKDAAPQPPRQPSLTNSFENRNFDMLGGSSGSSASVTSTNIFDPSANVFQPQTQSKPSSTMSTFQSQSQETDTGGSMKFDSPSMDFGQSLIKSQHNDPWSVPPSQTPMSQTSQFSSTFNTSMSGTSSTAPRPRPGAQQSSGNPDDGDDTMKNLRKTFAGIFGDI</sequence>
<reference evidence="8 9" key="1">
    <citation type="submission" date="2019-07" db="EMBL/GenBank/DDBJ databases">
        <authorList>
            <person name="Jastrzebski P J."/>
            <person name="Paukszto L."/>
            <person name="Jastrzebski P J."/>
        </authorList>
    </citation>
    <scope>NUCLEOTIDE SEQUENCE [LARGE SCALE GENOMIC DNA]</scope>
    <source>
        <strain evidence="8 9">WMS-il1</strain>
    </source>
</reference>
<dbReference type="InterPro" id="IPR016185">
    <property type="entry name" value="PreATP-grasp_dom_sf"/>
</dbReference>
<feature type="compositionally biased region" description="Low complexity" evidence="5">
    <location>
        <begin position="517"/>
        <end position="554"/>
    </location>
</feature>
<feature type="compositionally biased region" description="Polar residues" evidence="5">
    <location>
        <begin position="723"/>
        <end position="744"/>
    </location>
</feature>
<dbReference type="InterPro" id="IPR020897">
    <property type="entry name" value="Synapsin_pre-ATP-grasp_dom"/>
</dbReference>
<feature type="compositionally biased region" description="Polar residues" evidence="5">
    <location>
        <begin position="453"/>
        <end position="516"/>
    </location>
</feature>
<dbReference type="GO" id="GO:0005524">
    <property type="term" value="F:ATP binding"/>
    <property type="evidence" value="ECO:0007669"/>
    <property type="project" value="InterPro"/>
</dbReference>
<evidence type="ECO:0000313" key="9">
    <source>
        <dbReference type="Proteomes" id="UP000321570"/>
    </source>
</evidence>
<dbReference type="GO" id="GO:0007269">
    <property type="term" value="P:neurotransmitter secretion"/>
    <property type="evidence" value="ECO:0007669"/>
    <property type="project" value="InterPro"/>
</dbReference>
<dbReference type="SUPFAM" id="SSF52440">
    <property type="entry name" value="PreATP-grasp domain"/>
    <property type="match status" value="1"/>
</dbReference>
<proteinExistence type="inferred from homology"/>
<dbReference type="PANTHER" id="PTHR10841:SF17">
    <property type="entry name" value="SYNAPSIN"/>
    <property type="match status" value="1"/>
</dbReference>
<feature type="compositionally biased region" description="Low complexity" evidence="5">
    <location>
        <begin position="585"/>
        <end position="598"/>
    </location>
</feature>
<evidence type="ECO:0000259" key="6">
    <source>
        <dbReference type="Pfam" id="PF02078"/>
    </source>
</evidence>
<feature type="domain" description="Synapsin ATP-binding" evidence="7">
    <location>
        <begin position="240"/>
        <end position="440"/>
    </location>
</feature>
<dbReference type="InterPro" id="IPR020898">
    <property type="entry name" value="Synapsin_ATP-bd_dom"/>
</dbReference>
<dbReference type="PRINTS" id="PR01368">
    <property type="entry name" value="SYNAPSIN"/>
</dbReference>
<feature type="compositionally biased region" description="Basic and acidic residues" evidence="5">
    <location>
        <begin position="675"/>
        <end position="691"/>
    </location>
</feature>
<dbReference type="Gene3D" id="3.40.50.20">
    <property type="match status" value="1"/>
</dbReference>
<keyword evidence="2" id="KW-0597">Phosphoprotein</keyword>